<keyword evidence="1" id="KW-0812">Transmembrane</keyword>
<comment type="caution">
    <text evidence="2">The sequence shown here is derived from an EMBL/GenBank/DDBJ whole genome shotgun (WGS) entry which is preliminary data.</text>
</comment>
<keyword evidence="1" id="KW-0472">Membrane</keyword>
<dbReference type="Proteomes" id="UP000229315">
    <property type="component" value="Unassembled WGS sequence"/>
</dbReference>
<evidence type="ECO:0008006" key="4">
    <source>
        <dbReference type="Google" id="ProtNLM"/>
    </source>
</evidence>
<reference evidence="3" key="1">
    <citation type="submission" date="2017-09" db="EMBL/GenBank/DDBJ databases">
        <title>Depth-based differentiation of microbial function through sediment-hosted aquifers and enrichment of novel symbionts in the deep terrestrial subsurface.</title>
        <authorList>
            <person name="Probst A.J."/>
            <person name="Ladd B."/>
            <person name="Jarett J.K."/>
            <person name="Geller-Mcgrath D.E."/>
            <person name="Sieber C.M.K."/>
            <person name="Emerson J.B."/>
            <person name="Anantharaman K."/>
            <person name="Thomas B.C."/>
            <person name="Malmstrom R."/>
            <person name="Stieglmeier M."/>
            <person name="Klingl A."/>
            <person name="Woyke T."/>
            <person name="Ryan C.M."/>
            <person name="Banfield J.F."/>
        </authorList>
    </citation>
    <scope>NUCLEOTIDE SEQUENCE [LARGE SCALE GENOMIC DNA]</scope>
</reference>
<name>A0A2H0UF40_9BACT</name>
<dbReference type="InterPro" id="IPR013783">
    <property type="entry name" value="Ig-like_fold"/>
</dbReference>
<accession>A0A2H0UF40</accession>
<dbReference type="Gene3D" id="2.60.40.10">
    <property type="entry name" value="Immunoglobulins"/>
    <property type="match status" value="1"/>
</dbReference>
<feature type="transmembrane region" description="Helical" evidence="1">
    <location>
        <begin position="12"/>
        <end position="34"/>
    </location>
</feature>
<organism evidence="2 3">
    <name type="scientific">Candidatus Kaiserbacteria bacterium CG10_big_fil_rev_8_21_14_0_10_45_20</name>
    <dbReference type="NCBI Taxonomy" id="1974607"/>
    <lineage>
        <taxon>Bacteria</taxon>
        <taxon>Candidatus Kaiseribacteriota</taxon>
    </lineage>
</organism>
<evidence type="ECO:0000256" key="1">
    <source>
        <dbReference type="SAM" id="Phobius"/>
    </source>
</evidence>
<protein>
    <recommendedName>
        <fullName evidence="4">IPT/TIG domain-containing protein</fullName>
    </recommendedName>
</protein>
<dbReference type="EMBL" id="PFBH01000017">
    <property type="protein sequence ID" value="PIR85007.1"/>
    <property type="molecule type" value="Genomic_DNA"/>
</dbReference>
<sequence length="141" mass="15524">MSFLKRIGRASRNITLGASVGIGGIVVVILYGLYVATPFIQGPEITMYPVEVGDSNTVTVSGVALRVSNLSVNGMSIPINEAREFSIERAYPSGYTVLTVRGEDRFGRISERTITFIIEPYASKKEETNRNEVSDKERVFN</sequence>
<keyword evidence="1" id="KW-1133">Transmembrane helix</keyword>
<proteinExistence type="predicted"/>
<dbReference type="AlphaFoldDB" id="A0A2H0UF40"/>
<evidence type="ECO:0000313" key="2">
    <source>
        <dbReference type="EMBL" id="PIR85007.1"/>
    </source>
</evidence>
<gene>
    <name evidence="2" type="ORF">COU15_02875</name>
</gene>
<evidence type="ECO:0000313" key="3">
    <source>
        <dbReference type="Proteomes" id="UP000229315"/>
    </source>
</evidence>